<gene>
    <name evidence="8" type="ORF">CINCED_3A004262</name>
</gene>
<evidence type="ECO:0000256" key="3">
    <source>
        <dbReference type="ARBA" id="ARBA00022723"/>
    </source>
</evidence>
<evidence type="ECO:0000313" key="8">
    <source>
        <dbReference type="EMBL" id="VVC30590.1"/>
    </source>
</evidence>
<organism evidence="8 9">
    <name type="scientific">Cinara cedri</name>
    <dbReference type="NCBI Taxonomy" id="506608"/>
    <lineage>
        <taxon>Eukaryota</taxon>
        <taxon>Metazoa</taxon>
        <taxon>Ecdysozoa</taxon>
        <taxon>Arthropoda</taxon>
        <taxon>Hexapoda</taxon>
        <taxon>Insecta</taxon>
        <taxon>Pterygota</taxon>
        <taxon>Neoptera</taxon>
        <taxon>Paraneoptera</taxon>
        <taxon>Hemiptera</taxon>
        <taxon>Sternorrhyncha</taxon>
        <taxon>Aphidomorpha</taxon>
        <taxon>Aphidoidea</taxon>
        <taxon>Aphididae</taxon>
        <taxon>Lachninae</taxon>
        <taxon>Cinara</taxon>
    </lineage>
</organism>
<evidence type="ECO:0000256" key="5">
    <source>
        <dbReference type="ARBA" id="ARBA00023049"/>
    </source>
</evidence>
<dbReference type="GO" id="GO:0034982">
    <property type="term" value="P:mitochondrial protein processing"/>
    <property type="evidence" value="ECO:0007669"/>
    <property type="project" value="TreeGrafter"/>
</dbReference>
<dbReference type="Pfam" id="PF09768">
    <property type="entry name" value="Peptidase_M76"/>
    <property type="match status" value="1"/>
</dbReference>
<proteinExistence type="inferred from homology"/>
<keyword evidence="4 6" id="KW-0378">Hydrolase</keyword>
<accession>A0A5E4MML2</accession>
<dbReference type="PANTHER" id="PTHR21711">
    <property type="entry name" value="MITOCHONDRIAL INNER MEMBRANE PROTEASE"/>
    <property type="match status" value="1"/>
</dbReference>
<keyword evidence="2 6" id="KW-0645">Protease</keyword>
<dbReference type="EC" id="3.4.24.-" evidence="6"/>
<dbReference type="PANTHER" id="PTHR21711:SF0">
    <property type="entry name" value="MITOCHONDRIAL INNER MEMBRANE PROTEASE ATP23 HOMOLOG"/>
    <property type="match status" value="1"/>
</dbReference>
<keyword evidence="3 6" id="KW-0479">Metal-binding</keyword>
<dbReference type="GO" id="GO:0033615">
    <property type="term" value="P:mitochondrial proton-transporting ATP synthase complex assembly"/>
    <property type="evidence" value="ECO:0007669"/>
    <property type="project" value="TreeGrafter"/>
</dbReference>
<protein>
    <recommendedName>
        <fullName evidence="6">Mitochondrial inner membrane protease ATP23</fullName>
        <ecNumber evidence="6">3.4.24.-</ecNumber>
    </recommendedName>
</protein>
<reference evidence="8 9" key="1">
    <citation type="submission" date="2019-08" db="EMBL/GenBank/DDBJ databases">
        <authorList>
            <person name="Alioto T."/>
            <person name="Alioto T."/>
            <person name="Gomez Garrido J."/>
        </authorList>
    </citation>
    <scope>NUCLEOTIDE SEQUENCE [LARGE SCALE GENOMIC DNA]</scope>
</reference>
<dbReference type="GO" id="GO:0005739">
    <property type="term" value="C:mitochondrion"/>
    <property type="evidence" value="ECO:0007669"/>
    <property type="project" value="GOC"/>
</dbReference>
<feature type="region of interest" description="Disordered" evidence="7">
    <location>
        <begin position="1"/>
        <end position="21"/>
    </location>
</feature>
<comment type="similarity">
    <text evidence="1 6">Belongs to the peptidase M76 family.</text>
</comment>
<keyword evidence="9" id="KW-1185">Reference proteome</keyword>
<dbReference type="Proteomes" id="UP000325440">
    <property type="component" value="Unassembled WGS sequence"/>
</dbReference>
<evidence type="ECO:0000256" key="6">
    <source>
        <dbReference type="RuleBase" id="RU364057"/>
    </source>
</evidence>
<evidence type="ECO:0000256" key="2">
    <source>
        <dbReference type="ARBA" id="ARBA00022670"/>
    </source>
</evidence>
<dbReference type="EMBL" id="CABPRJ010000524">
    <property type="protein sequence ID" value="VVC30590.1"/>
    <property type="molecule type" value="Genomic_DNA"/>
</dbReference>
<dbReference type="OrthoDB" id="285308at2759"/>
<feature type="compositionally biased region" description="Basic and acidic residues" evidence="7">
    <location>
        <begin position="1"/>
        <end position="17"/>
    </location>
</feature>
<dbReference type="GO" id="GO:0046872">
    <property type="term" value="F:metal ion binding"/>
    <property type="evidence" value="ECO:0007669"/>
    <property type="project" value="UniProtKB-KW"/>
</dbReference>
<name>A0A5E4MML2_9HEMI</name>
<dbReference type="InterPro" id="IPR019165">
    <property type="entry name" value="Peptidase_M76_ATP23"/>
</dbReference>
<dbReference type="GO" id="GO:0004222">
    <property type="term" value="F:metalloendopeptidase activity"/>
    <property type="evidence" value="ECO:0007669"/>
    <property type="project" value="InterPro"/>
</dbReference>
<sequence length="248" mass="28050">MDDDVHKEDQKPSKSDEYDGWGFDLFPERRGSFKPSLKNILFKGRGKENIERIKCEGKVAYCLNKSPLVRIMLGALRKSGCEISPSRHIACEYCDQSVHGGYDPIMNQIVICQNTATSKGTIQGVLSHELIHMFDNCTRKLDFRNIEHLACTEIRAANLTHCGLISSMLEGHSSPFNFKKKHQDCVKHKAVVSVLAVRNVTFEQATQAVDKVFDRCYADLEPIGRRIKGKLVDYDLAYAEAFLMGYDI</sequence>
<evidence type="ECO:0000256" key="7">
    <source>
        <dbReference type="SAM" id="MobiDB-lite"/>
    </source>
</evidence>
<evidence type="ECO:0000256" key="1">
    <source>
        <dbReference type="ARBA" id="ARBA00009915"/>
    </source>
</evidence>
<dbReference type="AlphaFoldDB" id="A0A5E4MML2"/>
<keyword evidence="5 6" id="KW-0482">Metalloprotease</keyword>
<evidence type="ECO:0000256" key="4">
    <source>
        <dbReference type="ARBA" id="ARBA00022801"/>
    </source>
</evidence>
<evidence type="ECO:0000313" key="9">
    <source>
        <dbReference type="Proteomes" id="UP000325440"/>
    </source>
</evidence>